<dbReference type="OrthoDB" id="10399160at2759"/>
<dbReference type="Proteomes" id="UP000691718">
    <property type="component" value="Unassembled WGS sequence"/>
</dbReference>
<evidence type="ECO:0000313" key="1">
    <source>
        <dbReference type="EMBL" id="CAG4952453.1"/>
    </source>
</evidence>
<organism evidence="1 2">
    <name type="scientific">Parnassius apollo</name>
    <name type="common">Apollo butterfly</name>
    <name type="synonym">Papilio apollo</name>
    <dbReference type="NCBI Taxonomy" id="110799"/>
    <lineage>
        <taxon>Eukaryota</taxon>
        <taxon>Metazoa</taxon>
        <taxon>Ecdysozoa</taxon>
        <taxon>Arthropoda</taxon>
        <taxon>Hexapoda</taxon>
        <taxon>Insecta</taxon>
        <taxon>Pterygota</taxon>
        <taxon>Neoptera</taxon>
        <taxon>Endopterygota</taxon>
        <taxon>Lepidoptera</taxon>
        <taxon>Glossata</taxon>
        <taxon>Ditrysia</taxon>
        <taxon>Papilionoidea</taxon>
        <taxon>Papilionidae</taxon>
        <taxon>Parnassiinae</taxon>
        <taxon>Parnassini</taxon>
        <taxon>Parnassius</taxon>
        <taxon>Parnassius</taxon>
    </lineage>
</organism>
<keyword evidence="2" id="KW-1185">Reference proteome</keyword>
<proteinExistence type="predicted"/>
<evidence type="ECO:0000313" key="2">
    <source>
        <dbReference type="Proteomes" id="UP000691718"/>
    </source>
</evidence>
<gene>
    <name evidence="1" type="ORF">PAPOLLO_LOCUS4609</name>
</gene>
<dbReference type="AlphaFoldDB" id="A0A8S3WCF8"/>
<reference evidence="1" key="1">
    <citation type="submission" date="2021-04" db="EMBL/GenBank/DDBJ databases">
        <authorList>
            <person name="Tunstrom K."/>
        </authorList>
    </citation>
    <scope>NUCLEOTIDE SEQUENCE</scope>
</reference>
<name>A0A8S3WCF8_PARAO</name>
<accession>A0A8S3WCF8</accession>
<comment type="caution">
    <text evidence="1">The sequence shown here is derived from an EMBL/GenBank/DDBJ whole genome shotgun (WGS) entry which is preliminary data.</text>
</comment>
<dbReference type="EMBL" id="CAJQZP010000287">
    <property type="protein sequence ID" value="CAG4952453.1"/>
    <property type="molecule type" value="Genomic_DNA"/>
</dbReference>
<protein>
    <submittedName>
        <fullName evidence="1">(apollo) hypothetical protein</fullName>
    </submittedName>
</protein>
<sequence>MPKWTVLDAISATASSWKKVTSENIAKCFEKAWTRSDEAAQTVADDEMVPVTAEWETLQSLTNISVEFNEYVGVDDDLATVLNEDLTTGLMQDQGSGVSQTNTTPAFNLNDLNDLGFISESFNRRIQSILVKSENR</sequence>